<dbReference type="OrthoDB" id="5651254at2"/>
<reference evidence="1 3" key="1">
    <citation type="submission" date="2015-11" db="EMBL/GenBank/DDBJ databases">
        <title>Genomic analysis of 38 Legionella species identifies large and diverse effector repertoires.</title>
        <authorList>
            <person name="Burstein D."/>
            <person name="Amaro F."/>
            <person name="Zusman T."/>
            <person name="Lifshitz Z."/>
            <person name="Cohen O."/>
            <person name="Gilbert J.A."/>
            <person name="Pupko T."/>
            <person name="Shuman H.A."/>
            <person name="Segal G."/>
        </authorList>
    </citation>
    <scope>NUCLEOTIDE SEQUENCE [LARGE SCALE GENOMIC DNA]</scope>
    <source>
        <strain evidence="1 3">ORW</strain>
    </source>
</reference>
<dbReference type="Proteomes" id="UP000277577">
    <property type="component" value="Chromosome"/>
</dbReference>
<evidence type="ECO:0000313" key="2">
    <source>
        <dbReference type="EMBL" id="VEB36676.1"/>
    </source>
</evidence>
<organism evidence="1 3">
    <name type="scientific">Legionella cherrii</name>
    <dbReference type="NCBI Taxonomy" id="28084"/>
    <lineage>
        <taxon>Bacteria</taxon>
        <taxon>Pseudomonadati</taxon>
        <taxon>Pseudomonadota</taxon>
        <taxon>Gammaproteobacteria</taxon>
        <taxon>Legionellales</taxon>
        <taxon>Legionellaceae</taxon>
        <taxon>Legionella</taxon>
    </lineage>
</organism>
<dbReference type="Proteomes" id="UP000054921">
    <property type="component" value="Unassembled WGS sequence"/>
</dbReference>
<dbReference type="AlphaFoldDB" id="A0A0W0S7V3"/>
<evidence type="ECO:0008006" key="5">
    <source>
        <dbReference type="Google" id="ProtNLM"/>
    </source>
</evidence>
<keyword evidence="4" id="KW-1185">Reference proteome</keyword>
<proteinExistence type="predicted"/>
<dbReference type="NCBIfam" id="NF047412">
    <property type="entry name" value="sig_GCG_CRPN_rpt"/>
    <property type="match status" value="1"/>
</dbReference>
<evidence type="ECO:0000313" key="4">
    <source>
        <dbReference type="Proteomes" id="UP000277577"/>
    </source>
</evidence>
<protein>
    <recommendedName>
        <fullName evidence="5">Transmembrane protein</fullName>
    </recommendedName>
</protein>
<evidence type="ECO:0000313" key="3">
    <source>
        <dbReference type="Proteomes" id="UP000054921"/>
    </source>
</evidence>
<name>A0A0W0S7V3_9GAMM</name>
<evidence type="ECO:0000313" key="1">
    <source>
        <dbReference type="EMBL" id="KTC79156.1"/>
    </source>
</evidence>
<dbReference type="InterPro" id="IPR058110">
    <property type="entry name" value="GCG_CRPN_dom"/>
</dbReference>
<accession>A0A0W0S7V3</accession>
<sequence>MSKSSCISKVLSTGIIVGSIFFAVGYTSIASAAQGCGHGYHRNMYNQCVLNRPGPYARPAPYHHNCWRNAWGQLRCR</sequence>
<dbReference type="EMBL" id="LR134173">
    <property type="protein sequence ID" value="VEB36676.1"/>
    <property type="molecule type" value="Genomic_DNA"/>
</dbReference>
<gene>
    <name evidence="1" type="ORF">Lche_1176</name>
    <name evidence="2" type="ORF">NCTC11976_01830</name>
</gene>
<dbReference type="RefSeq" id="WP_028382039.1">
    <property type="nucleotide sequence ID" value="NZ_CAAAIT010000002.1"/>
</dbReference>
<dbReference type="EMBL" id="LNXW01000013">
    <property type="protein sequence ID" value="KTC79156.1"/>
    <property type="molecule type" value="Genomic_DNA"/>
</dbReference>
<dbReference type="PATRIC" id="fig|28084.5.peg.1281"/>
<reference evidence="2 4" key="2">
    <citation type="submission" date="2018-12" db="EMBL/GenBank/DDBJ databases">
        <authorList>
            <consortium name="Pathogen Informatics"/>
        </authorList>
    </citation>
    <scope>NUCLEOTIDE SEQUENCE [LARGE SCALE GENOMIC DNA]</scope>
    <source>
        <strain evidence="2 4">NCTC11976</strain>
    </source>
</reference>